<accession>A0AAW2I9E8</accession>
<feature type="coiled-coil region" evidence="1">
    <location>
        <begin position="507"/>
        <end position="556"/>
    </location>
</feature>
<reference evidence="3" key="1">
    <citation type="journal article" date="2024" name="Gigascience">
        <title>Chromosome-level genome of the poultry shaft louse Menopon gallinae provides insight into the host-switching and adaptive evolution of parasitic lice.</title>
        <authorList>
            <person name="Xu Y."/>
            <person name="Ma L."/>
            <person name="Liu S."/>
            <person name="Liang Y."/>
            <person name="Liu Q."/>
            <person name="He Z."/>
            <person name="Tian L."/>
            <person name="Duan Y."/>
            <person name="Cai W."/>
            <person name="Li H."/>
            <person name="Song F."/>
        </authorList>
    </citation>
    <scope>NUCLEOTIDE SEQUENCE</scope>
    <source>
        <strain evidence="3">Cailab_2023a</strain>
    </source>
</reference>
<dbReference type="EMBL" id="JARGDH010000001">
    <property type="protein sequence ID" value="KAL0278794.1"/>
    <property type="molecule type" value="Genomic_DNA"/>
</dbReference>
<evidence type="ECO:0000313" key="3">
    <source>
        <dbReference type="EMBL" id="KAL0278794.1"/>
    </source>
</evidence>
<evidence type="ECO:0008006" key="4">
    <source>
        <dbReference type="Google" id="ProtNLM"/>
    </source>
</evidence>
<proteinExistence type="predicted"/>
<dbReference type="Gene3D" id="1.10.287.1490">
    <property type="match status" value="1"/>
</dbReference>
<dbReference type="PANTHER" id="PTHR23159">
    <property type="entry name" value="CENTROSOMAL PROTEIN 2"/>
    <property type="match status" value="1"/>
</dbReference>
<evidence type="ECO:0000256" key="1">
    <source>
        <dbReference type="SAM" id="Coils"/>
    </source>
</evidence>
<evidence type="ECO:0000256" key="2">
    <source>
        <dbReference type="SAM" id="MobiDB-lite"/>
    </source>
</evidence>
<organism evidence="3">
    <name type="scientific">Menopon gallinae</name>
    <name type="common">poultry shaft louse</name>
    <dbReference type="NCBI Taxonomy" id="328185"/>
    <lineage>
        <taxon>Eukaryota</taxon>
        <taxon>Metazoa</taxon>
        <taxon>Ecdysozoa</taxon>
        <taxon>Arthropoda</taxon>
        <taxon>Hexapoda</taxon>
        <taxon>Insecta</taxon>
        <taxon>Pterygota</taxon>
        <taxon>Neoptera</taxon>
        <taxon>Paraneoptera</taxon>
        <taxon>Psocodea</taxon>
        <taxon>Troctomorpha</taxon>
        <taxon>Phthiraptera</taxon>
        <taxon>Amblycera</taxon>
        <taxon>Menoponidae</taxon>
        <taxon>Menopon</taxon>
    </lineage>
</organism>
<feature type="coiled-coil region" evidence="1">
    <location>
        <begin position="587"/>
        <end position="709"/>
    </location>
</feature>
<dbReference type="SUPFAM" id="SSF57997">
    <property type="entry name" value="Tropomyosin"/>
    <property type="match status" value="1"/>
</dbReference>
<dbReference type="AlphaFoldDB" id="A0AAW2I9E8"/>
<protein>
    <recommendedName>
        <fullName evidence="4">Hyaluronan mediated motility receptor</fullName>
    </recommendedName>
</protein>
<gene>
    <name evidence="3" type="ORF">PYX00_000500</name>
</gene>
<feature type="region of interest" description="Disordered" evidence="2">
    <location>
        <begin position="1"/>
        <end position="26"/>
    </location>
</feature>
<comment type="caution">
    <text evidence="3">The sequence shown here is derived from an EMBL/GenBank/DDBJ whole genome shotgun (WGS) entry which is preliminary data.</text>
</comment>
<keyword evidence="1" id="KW-0175">Coiled coil</keyword>
<dbReference type="PANTHER" id="PTHR23159:SF31">
    <property type="entry name" value="CENTROSOME-ASSOCIATED PROTEIN CEP250 ISOFORM X1"/>
    <property type="match status" value="1"/>
</dbReference>
<name>A0AAW2I9E8_9NEOP</name>
<feature type="coiled-coil region" evidence="1">
    <location>
        <begin position="107"/>
        <end position="480"/>
    </location>
</feature>
<sequence length="762" mass="88573">MSFPRAKLQRFNDIQNDVPSPTKYDPKVGDKVRGGCILKSEAKHSDNISISSSKSGPFFRTPLIPKKHNCLGVTPSSEKSTPASFKSISLKHEDYDFLSQAGESEDLNALQNECKNKNEIIAELEKFVQELKLEIADHERNKSKLDACIIELEATKSNLECIKSNHDNYEQQIKNYEEKINQLEEQMESLGKAKEELILKIEETEKKNNKLEEVNLDCERKIISLEGTIEQLQGEIENNQKAIYDLKHHEEVNEMNYTVSVECLKGKISALDNEIKELENNKSKNEATIFGLETQISTLNSVIENLKKENCDIKTAKAELEDKLTETEEILKKQKEAYDHLGQQLGDRTKEIRTLNDENKQLKSDFEAFKLDYEKEKNELMDKNKEIASFYENKLKEVEKGHSSELNALNDEISDLKNKVTEQQKIIEQKEAEFSSTMTEHQSVTESQISSLKEELAKKEAELQEKIKHLQNMTDDLLRKHAEEIHVMQNEYETKLLEQMQEYTDKIGSLQEYIDEKEALLKETNQKYLRLTSEAKIEFEKNIQQTEKTLKNLISEMTSSHLLEISKLKDEHIRHVECIELNWGNKVNSKEEEITALTKRYKDVMDEMQDLLKDIDKKDEEMKKLTAVNDSLNGRLKIMLEEIKILNMENETKCKSLQEMASKYEDEALRNAKLSEKLGELDCKLSQQKEELRSRTAEEERLAVELKKVKEANACLHMRKYDLEITIVELRDNINNMTTNMNMERVTFENKLQKETRHNQSR</sequence>